<comment type="caution">
    <text evidence="1">The sequence shown here is derived from an EMBL/GenBank/DDBJ whole genome shotgun (WGS) entry which is preliminary data.</text>
</comment>
<name>A0ABT8WXX6_9FLAO</name>
<protein>
    <submittedName>
        <fullName evidence="1">DUF6175 family protein</fullName>
    </submittedName>
</protein>
<reference evidence="1" key="1">
    <citation type="submission" date="2023-07" db="EMBL/GenBank/DDBJ databases">
        <title>Two novel species in the genus Flavivirga.</title>
        <authorList>
            <person name="Kwon K."/>
        </authorList>
    </citation>
    <scope>NUCLEOTIDE SEQUENCE</scope>
    <source>
        <strain evidence="1">KACC 14157</strain>
    </source>
</reference>
<keyword evidence="2" id="KW-1185">Reference proteome</keyword>
<dbReference type="Proteomes" id="UP001176891">
    <property type="component" value="Unassembled WGS sequence"/>
</dbReference>
<accession>A0ABT8WXX6</accession>
<dbReference type="RefSeq" id="WP_303280765.1">
    <property type="nucleotide sequence ID" value="NZ_BAABCZ010000016.1"/>
</dbReference>
<proteinExistence type="predicted"/>
<organism evidence="1 2">
    <name type="scientific">Flavivirga amylovorans</name>
    <dbReference type="NCBI Taxonomy" id="870486"/>
    <lineage>
        <taxon>Bacteria</taxon>
        <taxon>Pseudomonadati</taxon>
        <taxon>Bacteroidota</taxon>
        <taxon>Flavobacteriia</taxon>
        <taxon>Flavobacteriales</taxon>
        <taxon>Flavobacteriaceae</taxon>
        <taxon>Flavivirga</taxon>
    </lineage>
</organism>
<dbReference type="InterPro" id="IPR046173">
    <property type="entry name" value="DUF6175"/>
</dbReference>
<evidence type="ECO:0000313" key="1">
    <source>
        <dbReference type="EMBL" id="MDO5986244.1"/>
    </source>
</evidence>
<evidence type="ECO:0000313" key="2">
    <source>
        <dbReference type="Proteomes" id="UP001176891"/>
    </source>
</evidence>
<sequence>MKQLRNLLRIAIVTLLLFPFGINSSYAQCDEDLNVIQPSIMVLPRTKAGEDLRTIIDERPEIRIGISKLTEYLNENHDYQTYDFETKLKALIRDGVITDSQTKNDVKDAVLKNIPADIVMEIDLMYVEADYGNLVRIVLEANVTATGKNMGSSICESRIMRITDIGMLTDLALKGNTKASIPCADEFLNNMYNDWAKIATGGQSLKIDFGIENNSEKDMNYIVPSKKDRLKYVIEDWLKENALRDGYKITISTENKLIVEDFRFSKCDPKTGKRQSTTDIERKLDRFFIQLDLPAKLINSTGSIFVKIL</sequence>
<dbReference type="Pfam" id="PF19672">
    <property type="entry name" value="DUF6175"/>
    <property type="match status" value="1"/>
</dbReference>
<dbReference type="EMBL" id="JAUOEM010000001">
    <property type="protein sequence ID" value="MDO5986244.1"/>
    <property type="molecule type" value="Genomic_DNA"/>
</dbReference>
<gene>
    <name evidence="1" type="ORF">Q4Q39_02400</name>
</gene>